<feature type="compositionally biased region" description="Low complexity" evidence="13">
    <location>
        <begin position="191"/>
        <end position="202"/>
    </location>
</feature>
<dbReference type="Proteomes" id="UP000298663">
    <property type="component" value="Unassembled WGS sequence"/>
</dbReference>
<dbReference type="Pfam" id="PF25579">
    <property type="entry name" value="TPR_TRIP12_N"/>
    <property type="match status" value="1"/>
</dbReference>
<feature type="region of interest" description="Disordered" evidence="13">
    <location>
        <begin position="887"/>
        <end position="909"/>
    </location>
</feature>
<evidence type="ECO:0000256" key="7">
    <source>
        <dbReference type="ARBA" id="ARBA00022763"/>
    </source>
</evidence>
<evidence type="ECO:0000256" key="10">
    <source>
        <dbReference type="ARBA" id="ARBA00023242"/>
    </source>
</evidence>
<dbReference type="GO" id="GO:0008270">
    <property type="term" value="F:zinc ion binding"/>
    <property type="evidence" value="ECO:0007669"/>
    <property type="project" value="InterPro"/>
</dbReference>
<dbReference type="InterPro" id="IPR004170">
    <property type="entry name" value="WWE_dom"/>
</dbReference>
<evidence type="ECO:0000256" key="3">
    <source>
        <dbReference type="ARBA" id="ARBA00004906"/>
    </source>
</evidence>
<dbReference type="GO" id="GO:0061630">
    <property type="term" value="F:ubiquitin protein ligase activity"/>
    <property type="evidence" value="ECO:0007669"/>
    <property type="project" value="UniProtKB-UniRule"/>
</dbReference>
<feature type="active site" description="Glycyl thioester intermediate" evidence="11">
    <location>
        <position position="1763"/>
    </location>
</feature>
<dbReference type="SUPFAM" id="SSF56204">
    <property type="entry name" value="Hect, E3 ligase catalytic domain"/>
    <property type="match status" value="1"/>
</dbReference>
<dbReference type="Gene3D" id="1.25.10.10">
    <property type="entry name" value="Leucine-rich Repeat Variant"/>
    <property type="match status" value="1"/>
</dbReference>
<comment type="similarity">
    <text evidence="4 12">Belongs to the UPL family. K-HECT subfamily.</text>
</comment>
<gene>
    <name evidence="16" type="ORF">L596_015044</name>
</gene>
<evidence type="ECO:0000256" key="9">
    <source>
        <dbReference type="ARBA" id="ARBA00023204"/>
    </source>
</evidence>
<keyword evidence="8 11" id="KW-0833">Ubl conjugation pathway</keyword>
<feature type="domain" description="WWE" evidence="15">
    <location>
        <begin position="576"/>
        <end position="653"/>
    </location>
</feature>
<feature type="domain" description="HECT" evidence="14">
    <location>
        <begin position="1440"/>
        <end position="1795"/>
    </location>
</feature>
<comment type="catalytic activity">
    <reaction evidence="1 12">
        <text>S-ubiquitinyl-[E2 ubiquitin-conjugating enzyme]-L-cysteine + [acceptor protein]-L-lysine = [E2 ubiquitin-conjugating enzyme]-L-cysteine + N(6)-ubiquitinyl-[acceptor protein]-L-lysine.</text>
        <dbReference type="EC" id="2.3.2.26"/>
    </reaction>
</comment>
<dbReference type="InterPro" id="IPR057948">
    <property type="entry name" value="TPR_TRIP12_N"/>
</dbReference>
<keyword evidence="6 12" id="KW-0808">Transferase</keyword>
<dbReference type="Gene3D" id="3.30.720.50">
    <property type="match status" value="1"/>
</dbReference>
<evidence type="ECO:0000256" key="4">
    <source>
        <dbReference type="ARBA" id="ARBA00006331"/>
    </source>
</evidence>
<evidence type="ECO:0000256" key="5">
    <source>
        <dbReference type="ARBA" id="ARBA00022553"/>
    </source>
</evidence>
<feature type="compositionally biased region" description="Low complexity" evidence="13">
    <location>
        <begin position="72"/>
        <end position="91"/>
    </location>
</feature>
<dbReference type="UniPathway" id="UPA00143"/>
<keyword evidence="10" id="KW-0539">Nucleus</keyword>
<evidence type="ECO:0000313" key="16">
    <source>
        <dbReference type="EMBL" id="TKR81109.1"/>
    </source>
</evidence>
<dbReference type="GO" id="GO:0000209">
    <property type="term" value="P:protein polyubiquitination"/>
    <property type="evidence" value="ECO:0007669"/>
    <property type="project" value="TreeGrafter"/>
</dbReference>
<dbReference type="InterPro" id="IPR018123">
    <property type="entry name" value="WWE-dom_subgr"/>
</dbReference>
<dbReference type="OrthoDB" id="271273at2759"/>
<proteinExistence type="inferred from homology"/>
<feature type="region of interest" description="Disordered" evidence="13">
    <location>
        <begin position="1136"/>
        <end position="1170"/>
    </location>
</feature>
<comment type="caution">
    <text evidence="16">The sequence shown here is derived from an EMBL/GenBank/DDBJ whole genome shotgun (WGS) entry which is preliminary data.</text>
</comment>
<accession>A0A4U5NDS3</accession>
<evidence type="ECO:0000256" key="6">
    <source>
        <dbReference type="ARBA" id="ARBA00022679"/>
    </source>
</evidence>
<feature type="compositionally biased region" description="Low complexity" evidence="13">
    <location>
        <begin position="39"/>
        <end position="48"/>
    </location>
</feature>
<keyword evidence="5" id="KW-0597">Phosphoprotein</keyword>
<dbReference type="Gene3D" id="3.30.2160.10">
    <property type="entry name" value="Hect, E3 ligase catalytic domain"/>
    <property type="match status" value="1"/>
</dbReference>
<comment type="subcellular location">
    <subcellularLocation>
        <location evidence="2">Nucleus</location>
        <location evidence="2">Nucleoplasm</location>
    </subcellularLocation>
</comment>
<evidence type="ECO:0000256" key="11">
    <source>
        <dbReference type="PROSITE-ProRule" id="PRU00104"/>
    </source>
</evidence>
<dbReference type="Pfam" id="PF02825">
    <property type="entry name" value="WWE"/>
    <property type="match status" value="1"/>
</dbReference>
<dbReference type="Pfam" id="PF00632">
    <property type="entry name" value="HECT"/>
    <property type="match status" value="1"/>
</dbReference>
<evidence type="ECO:0000256" key="12">
    <source>
        <dbReference type="RuleBase" id="RU369009"/>
    </source>
</evidence>
<dbReference type="CDD" id="cd00078">
    <property type="entry name" value="HECTc"/>
    <property type="match status" value="1"/>
</dbReference>
<dbReference type="EC" id="2.3.2.26" evidence="12"/>
<feature type="compositionally biased region" description="Polar residues" evidence="13">
    <location>
        <begin position="156"/>
        <end position="186"/>
    </location>
</feature>
<dbReference type="PROSITE" id="PS50918">
    <property type="entry name" value="WWE"/>
    <property type="match status" value="1"/>
</dbReference>
<dbReference type="InterPro" id="IPR045322">
    <property type="entry name" value="HECTD1/TRIP12-like"/>
</dbReference>
<feature type="region of interest" description="Disordered" evidence="13">
    <location>
        <begin position="807"/>
        <end position="870"/>
    </location>
</feature>
<dbReference type="InterPro" id="IPR016024">
    <property type="entry name" value="ARM-type_fold"/>
</dbReference>
<dbReference type="SUPFAM" id="SSF117839">
    <property type="entry name" value="WWE domain"/>
    <property type="match status" value="1"/>
</dbReference>
<dbReference type="EMBL" id="AZBU02000004">
    <property type="protein sequence ID" value="TKR81109.1"/>
    <property type="molecule type" value="Genomic_DNA"/>
</dbReference>
<dbReference type="InterPro" id="IPR000569">
    <property type="entry name" value="HECT_dom"/>
</dbReference>
<evidence type="ECO:0000256" key="2">
    <source>
        <dbReference type="ARBA" id="ARBA00004642"/>
    </source>
</evidence>
<evidence type="ECO:0000313" key="17">
    <source>
        <dbReference type="Proteomes" id="UP000298663"/>
    </source>
</evidence>
<evidence type="ECO:0000259" key="15">
    <source>
        <dbReference type="PROSITE" id="PS50918"/>
    </source>
</evidence>
<feature type="region of interest" description="Disordered" evidence="13">
    <location>
        <begin position="1"/>
        <end position="209"/>
    </location>
</feature>
<name>A0A4U5NDS3_STECR</name>
<dbReference type="Gene3D" id="3.90.1750.10">
    <property type="entry name" value="Hect, E3 ligase catalytic domains"/>
    <property type="match status" value="1"/>
</dbReference>
<evidence type="ECO:0000256" key="13">
    <source>
        <dbReference type="SAM" id="MobiDB-lite"/>
    </source>
</evidence>
<evidence type="ECO:0000259" key="14">
    <source>
        <dbReference type="PROSITE" id="PS50237"/>
    </source>
</evidence>
<evidence type="ECO:0000256" key="8">
    <source>
        <dbReference type="ARBA" id="ARBA00022786"/>
    </source>
</evidence>
<organism evidence="16 17">
    <name type="scientific">Steinernema carpocapsae</name>
    <name type="common">Entomopathogenic nematode</name>
    <dbReference type="NCBI Taxonomy" id="34508"/>
    <lineage>
        <taxon>Eukaryota</taxon>
        <taxon>Metazoa</taxon>
        <taxon>Ecdysozoa</taxon>
        <taxon>Nematoda</taxon>
        <taxon>Chromadorea</taxon>
        <taxon>Rhabditida</taxon>
        <taxon>Tylenchina</taxon>
        <taxon>Panagrolaimomorpha</taxon>
        <taxon>Strongyloidoidea</taxon>
        <taxon>Steinernematidae</taxon>
        <taxon>Steinernema</taxon>
    </lineage>
</organism>
<dbReference type="GO" id="GO:0016607">
    <property type="term" value="C:nuclear speck"/>
    <property type="evidence" value="ECO:0007669"/>
    <property type="project" value="TreeGrafter"/>
</dbReference>
<comment type="pathway">
    <text evidence="3 12">Protein modification; protein ubiquitination.</text>
</comment>
<feature type="compositionally biased region" description="Polar residues" evidence="13">
    <location>
        <begin position="809"/>
        <end position="831"/>
    </location>
</feature>
<feature type="region of interest" description="Disordered" evidence="13">
    <location>
        <begin position="1231"/>
        <end position="1264"/>
    </location>
</feature>
<feature type="compositionally biased region" description="Low complexity" evidence="13">
    <location>
        <begin position="1157"/>
        <end position="1170"/>
    </location>
</feature>
<dbReference type="SMART" id="SM00678">
    <property type="entry name" value="WWE"/>
    <property type="match status" value="1"/>
</dbReference>
<keyword evidence="7" id="KW-0227">DNA damage</keyword>
<feature type="compositionally biased region" description="Low complexity" evidence="13">
    <location>
        <begin position="887"/>
        <end position="900"/>
    </location>
</feature>
<dbReference type="InterPro" id="IPR037197">
    <property type="entry name" value="WWE_dom_sf"/>
</dbReference>
<dbReference type="GO" id="GO:0006281">
    <property type="term" value="P:DNA repair"/>
    <property type="evidence" value="ECO:0007669"/>
    <property type="project" value="UniProtKB-KW"/>
</dbReference>
<dbReference type="InterPro" id="IPR035983">
    <property type="entry name" value="Hect_E3_ubiquitin_ligase"/>
</dbReference>
<dbReference type="SUPFAM" id="SSF48371">
    <property type="entry name" value="ARM repeat"/>
    <property type="match status" value="1"/>
</dbReference>
<evidence type="ECO:0000256" key="1">
    <source>
        <dbReference type="ARBA" id="ARBA00000885"/>
    </source>
</evidence>
<dbReference type="STRING" id="34508.A0A4U5NDS3"/>
<dbReference type="SMART" id="SM00119">
    <property type="entry name" value="HECTc"/>
    <property type="match status" value="1"/>
</dbReference>
<reference evidence="16 17" key="1">
    <citation type="journal article" date="2015" name="Genome Biol.">
        <title>Comparative genomics of Steinernema reveals deeply conserved gene regulatory networks.</title>
        <authorList>
            <person name="Dillman A.R."/>
            <person name="Macchietto M."/>
            <person name="Porter C.F."/>
            <person name="Rogers A."/>
            <person name="Williams B."/>
            <person name="Antoshechkin I."/>
            <person name="Lee M.M."/>
            <person name="Goodwin Z."/>
            <person name="Lu X."/>
            <person name="Lewis E.E."/>
            <person name="Goodrich-Blair H."/>
            <person name="Stock S.P."/>
            <person name="Adams B.J."/>
            <person name="Sternberg P.W."/>
            <person name="Mortazavi A."/>
        </authorList>
    </citation>
    <scope>NUCLEOTIDE SEQUENCE [LARGE SCALE GENOMIC DNA]</scope>
    <source>
        <strain evidence="16 17">ALL</strain>
    </source>
</reference>
<feature type="compositionally biased region" description="Acidic residues" evidence="13">
    <location>
        <begin position="1139"/>
        <end position="1154"/>
    </location>
</feature>
<dbReference type="InterPro" id="IPR011989">
    <property type="entry name" value="ARM-like"/>
</dbReference>
<feature type="compositionally biased region" description="Basic and acidic residues" evidence="13">
    <location>
        <begin position="852"/>
        <end position="866"/>
    </location>
</feature>
<dbReference type="PROSITE" id="PS50237">
    <property type="entry name" value="HECT"/>
    <property type="match status" value="1"/>
</dbReference>
<dbReference type="Gene3D" id="3.30.2410.10">
    <property type="entry name" value="Hect, E3 ligase catalytic domain"/>
    <property type="match status" value="1"/>
</dbReference>
<dbReference type="GO" id="GO:0043161">
    <property type="term" value="P:proteasome-mediated ubiquitin-dependent protein catabolic process"/>
    <property type="evidence" value="ECO:0007669"/>
    <property type="project" value="TreeGrafter"/>
</dbReference>
<feature type="compositionally biased region" description="Low complexity" evidence="13">
    <location>
        <begin position="140"/>
        <end position="154"/>
    </location>
</feature>
<protein>
    <recommendedName>
        <fullName evidence="12">E3 ubiquitin-protein ligase</fullName>
        <ecNumber evidence="12">2.3.2.26</ecNumber>
    </recommendedName>
</protein>
<keyword evidence="17" id="KW-1185">Reference proteome</keyword>
<dbReference type="PANTHER" id="PTHR45670:SF13">
    <property type="entry name" value="E3 UBIQUITIN-PROTEIN LIGASE TRIP12"/>
    <property type="match status" value="1"/>
</dbReference>
<sequence>MSSSDSTKPSSSSVNLEGLQQQPRKRNSPASSGRKEGETSSAATASSSGPGLPKLRKLSHGKGIEAQATDDPNAPSSSRASSASTELQSSPGVISYGASPDPDLSRRGQNSRQLKHLTDFFPNQQDSGGRLTRSRARQMGSQPSSSHSQGSPDSVQGPSSAQTGRQRSSLHISRRTGSIQHASTSRAARASQPSGSDSPQGSYNAGQQEAEVARAFAESQAVHAASAFLGTLVPRMQQFLGGGSSSSSSAAMSMSHHLGATNSRIMAMLDGLRSSNELRQAEAAGELAEMLLLGNEESLPNLPVRDILQCLISLLQKEHNFELMLTSARCITNMLEALPRSLPVIVEAVPLLLQKLKRIECIDVAEQSLIALEVMSKRNGKNIMTQGGIAATISHVDFFSLPSQRLAFQIAANCALYVTANDFGHVRDSLNDLTQRFSMDDKRSLESVCLLFSRLVDNLKIHPDKLREIAGEDFVFLKNVQQLLVVQPMSIGSTTFLSLIRTVRLMASRCSDIAVALVKMDFAVSLRTLLAGPDDGSGEIELVSRPSAQLHELVALIGELLPRLAVDGIFEIDRVLVASSGNFSGQSVLTWVWQDDDGQWRPYSPNDNRAIEVARENGENDVVLEIGSQMYTVNLAASMQINQATGMQRTIARRISHQSGVSSFTMVGLSGSEYSTDSNEEDSRAALPSEDRNALMNVIEELLPILVHIDSTSSATVLRFETLRVIMRMIYAIGEDMERLLSKLPLSGHIAGALGSTQPKEISLVVSGLQLVHILLEKLPHVYGPVFKKEGIAHSVEKLVSLFVPSAPESCQPSSSGTGTRLRTRPASSSGSHDDPSQGASSDAAPPKKGRKTSESPSKKEKDSKRRSVAASANSFLNALRLPSFSRSTSQTGSAASSSGKSHRAPSVSDSELKDLIREWIYIEASYLLEKYLHKGKEDKKDNFVVNEMKKIASLLEINGKSDHGCEALDSLRNIVLSNDITPFELSHSGVIGALTNYLTNTAQDAHIPRRLRLKRFAAVFMNLQPDNLRPMDESAWEPLSCFVAKLIQTTAHLEQFQVKVTDLSGMISSAATISSLRGAQALRFFQTHQIRCNLRKHPSDRQLKEWRNGQGSIKVDPFTSISAIERYLVDRGIFSNSQDDDSSGDDDMSDDQQENSRMSVDQSQSSSSRAVEIYMGDTRIPSTMSVLQAIRQYSASSGADGERTMNAEFIWGTAHTLYFRAATEGTESLQQIASAESSSSSSSWRKAGDKKTDRRRKRNTDNKLWTEGYIPTQQQPLDEFLSTELSDELRSDPCHDSLVLLKTLYGLSRFWWCLFADEEIPPTSHTALISSSHFLSTKLNAKVARQISDFLSIATQQVPQWTKQLVKEMPFLFPFSTRRSLLYCTSFGRDRALTFIMNDMDGSENEGDAARPTPPRIERRKITVDRNDLLNNAQTVMSNMQTTKAMVEVSFDGEAGTGFGPTLEFYSLLSRELQKHSLDLWSGSAVEFGEGDQRAEYTSSDAGLFPKIVNGLPIKEMDARTKRFEFIGRLMAQSLLDIRMLDMQMSPVFYKWLLGKENSISMADLEGFDSSFFRSLRELALTEDKDFEYLEQYFTLPGDESFELLKGGKNKAVNKANVNKFIQLVVHWKLSEGVRHEMESVRRGFNMIVDPSLLRIFDETEMDELFCGCSEASSEKTWNKAALQQNIKPDHGYSHDSPQVQWLIKMLLNYTTEQRRNFLLFATGSTRLPFGGFRSLNPPLKVVKKAVTYANCDHELPSAMTCYNYLKVPAYSSYEIFVERFSIALQFSHSFHLT</sequence>
<keyword evidence="9" id="KW-0234">DNA repair</keyword>
<feature type="compositionally biased region" description="Low complexity" evidence="13">
    <location>
        <begin position="1"/>
        <end position="13"/>
    </location>
</feature>
<reference evidence="16 17" key="2">
    <citation type="journal article" date="2019" name="G3 (Bethesda)">
        <title>Hybrid Assembly of the Genome of the Entomopathogenic Nematode Steinernema carpocapsae Identifies the X-Chromosome.</title>
        <authorList>
            <person name="Serra L."/>
            <person name="Macchietto M."/>
            <person name="Macias-Munoz A."/>
            <person name="McGill C.J."/>
            <person name="Rodriguez I.M."/>
            <person name="Rodriguez B."/>
            <person name="Murad R."/>
            <person name="Mortazavi A."/>
        </authorList>
    </citation>
    <scope>NUCLEOTIDE SEQUENCE [LARGE SCALE GENOMIC DNA]</scope>
    <source>
        <strain evidence="16 17">ALL</strain>
    </source>
</reference>
<dbReference type="PANTHER" id="PTHR45670">
    <property type="entry name" value="E3 UBIQUITIN-PROTEIN LIGASE TRIP12"/>
    <property type="match status" value="1"/>
</dbReference>